<dbReference type="RefSeq" id="WP_122546981.1">
    <property type="nucleotide sequence ID" value="NZ_QWIV01000013.1"/>
</dbReference>
<dbReference type="Proteomes" id="UP000267524">
    <property type="component" value="Unassembled WGS sequence"/>
</dbReference>
<evidence type="ECO:0000259" key="2">
    <source>
        <dbReference type="PROSITE" id="PS50930"/>
    </source>
</evidence>
<feature type="transmembrane region" description="Helical" evidence="1">
    <location>
        <begin position="183"/>
        <end position="206"/>
    </location>
</feature>
<feature type="domain" description="HTH LytTR-type" evidence="2">
    <location>
        <begin position="248"/>
        <end position="355"/>
    </location>
</feature>
<feature type="transmembrane region" description="Helical" evidence="1">
    <location>
        <begin position="6"/>
        <end position="28"/>
    </location>
</feature>
<comment type="caution">
    <text evidence="3">The sequence shown here is derived from an EMBL/GenBank/DDBJ whole genome shotgun (WGS) entry which is preliminary data.</text>
</comment>
<dbReference type="PROSITE" id="PS50930">
    <property type="entry name" value="HTH_LYTTR"/>
    <property type="match status" value="1"/>
</dbReference>
<dbReference type="InterPro" id="IPR007492">
    <property type="entry name" value="LytTR_DNA-bd_dom"/>
</dbReference>
<protein>
    <submittedName>
        <fullName evidence="3">LytTR family transcriptional regulator</fullName>
    </submittedName>
</protein>
<keyword evidence="1" id="KW-0472">Membrane</keyword>
<gene>
    <name evidence="3" type="ORF">D1632_09620</name>
</gene>
<evidence type="ECO:0000256" key="1">
    <source>
        <dbReference type="SAM" id="Phobius"/>
    </source>
</evidence>
<proteinExistence type="predicted"/>
<dbReference type="PANTHER" id="PTHR37299:SF1">
    <property type="entry name" value="STAGE 0 SPORULATION PROTEIN A HOMOLOG"/>
    <property type="match status" value="1"/>
</dbReference>
<name>A0A3M7LEC7_9FLAO</name>
<reference evidence="3 4" key="1">
    <citation type="submission" date="2018-08" db="EMBL/GenBank/DDBJ databases">
        <title>Chryseobacterium nematophagum: a novel matrix digesting pathogen of nematodes.</title>
        <authorList>
            <person name="Page A."/>
            <person name="Roberts M."/>
            <person name="Felix M.-A."/>
            <person name="Weir W."/>
        </authorList>
    </citation>
    <scope>NUCLEOTIDE SEQUENCE [LARGE SCALE GENOMIC DNA]</scope>
    <source>
        <strain evidence="3 4">JUb275</strain>
    </source>
</reference>
<evidence type="ECO:0000313" key="3">
    <source>
        <dbReference type="EMBL" id="RMZ59856.1"/>
    </source>
</evidence>
<sequence>MKKTYFLISFFIVAALAVTHYLAFIFIYNSFRYDLLEEDLRVAEYQSRLISEMISRELESGITQEEAKAKLQISLERSSTGPVFICMFNKEGKEICHPNKNLVGITIADDDSTVKSFSNLDLERNFKSILNSYTAYGGIHTIKDENKTEVIYLAPVRDTDWIIASHVNLISLEKTLNEFKTKLLLLFIFTWVCSIVLILFLINFLYQRYFSKITKENLKIRDEILEKQSFEVINEVVKEEEEPVVKRFLAEKGLKLIPVEIESIAFIYLDNKIVYVVDINGMKSTLNMSLEEIFQTLPKDQFFRVSRQVILALKSIQNIEKYGLTQLKAITHPVSEVPIIISKAKVSEFKSWIGKK</sequence>
<dbReference type="InterPro" id="IPR046947">
    <property type="entry name" value="LytR-like"/>
</dbReference>
<keyword evidence="4" id="KW-1185">Reference proteome</keyword>
<dbReference type="Pfam" id="PF04397">
    <property type="entry name" value="LytTR"/>
    <property type="match status" value="1"/>
</dbReference>
<dbReference type="GO" id="GO:0000156">
    <property type="term" value="F:phosphorelay response regulator activity"/>
    <property type="evidence" value="ECO:0007669"/>
    <property type="project" value="InterPro"/>
</dbReference>
<accession>A0A3M7LEC7</accession>
<dbReference type="Gene3D" id="3.30.450.20">
    <property type="entry name" value="PAS domain"/>
    <property type="match status" value="1"/>
</dbReference>
<dbReference type="AlphaFoldDB" id="A0A3M7LEC7"/>
<evidence type="ECO:0000313" key="4">
    <source>
        <dbReference type="Proteomes" id="UP000267524"/>
    </source>
</evidence>
<dbReference type="GO" id="GO:0003677">
    <property type="term" value="F:DNA binding"/>
    <property type="evidence" value="ECO:0007669"/>
    <property type="project" value="InterPro"/>
</dbReference>
<dbReference type="SMART" id="SM00850">
    <property type="entry name" value="LytTR"/>
    <property type="match status" value="1"/>
</dbReference>
<keyword evidence="1" id="KW-1133">Transmembrane helix</keyword>
<organism evidence="3 4">
    <name type="scientific">Chryseobacterium nematophagum</name>
    <dbReference type="NCBI Taxonomy" id="2305228"/>
    <lineage>
        <taxon>Bacteria</taxon>
        <taxon>Pseudomonadati</taxon>
        <taxon>Bacteroidota</taxon>
        <taxon>Flavobacteriia</taxon>
        <taxon>Flavobacteriales</taxon>
        <taxon>Weeksellaceae</taxon>
        <taxon>Chryseobacterium group</taxon>
        <taxon>Chryseobacterium</taxon>
    </lineage>
</organism>
<dbReference type="PANTHER" id="PTHR37299">
    <property type="entry name" value="TRANSCRIPTIONAL REGULATOR-RELATED"/>
    <property type="match status" value="1"/>
</dbReference>
<keyword evidence="1" id="KW-0812">Transmembrane</keyword>
<dbReference type="Gene3D" id="2.40.50.1020">
    <property type="entry name" value="LytTr DNA-binding domain"/>
    <property type="match status" value="1"/>
</dbReference>
<dbReference type="EMBL" id="QWIV01000013">
    <property type="protein sequence ID" value="RMZ59856.1"/>
    <property type="molecule type" value="Genomic_DNA"/>
</dbReference>